<dbReference type="Proteomes" id="UP000254208">
    <property type="component" value="Unassembled WGS sequence"/>
</dbReference>
<keyword evidence="1" id="KW-0812">Transmembrane</keyword>
<evidence type="ECO:0000256" key="1">
    <source>
        <dbReference type="SAM" id="Phobius"/>
    </source>
</evidence>
<keyword evidence="1" id="KW-0472">Membrane</keyword>
<dbReference type="GeneID" id="93673444"/>
<gene>
    <name evidence="3" type="primary">yohD</name>
    <name evidence="3" type="ORF">NCTC11801_02597</name>
</gene>
<feature type="transmembrane region" description="Helical" evidence="1">
    <location>
        <begin position="158"/>
        <end position="176"/>
    </location>
</feature>
<dbReference type="Pfam" id="PF09335">
    <property type="entry name" value="VTT_dom"/>
    <property type="match status" value="1"/>
</dbReference>
<evidence type="ECO:0000313" key="4">
    <source>
        <dbReference type="Proteomes" id="UP000254208"/>
    </source>
</evidence>
<sequence length="186" mass="20705">MSEALSHWIIEYGYLAVFLGSMIEGETVAFLSGIAAHNQLLSYPQVVIAASLGGIVSDNVLFFIGRYFGAQILPKLHNKKDKIVYAQEYIQKSENWVVIGIRFAYGLRTIGPIIIGASDVIPFKFFILNIIGGAIWGALIVSAGYFISKLVLSLPTHFSISMLIAVGIFLLLLIFWRKHLLQKMRK</sequence>
<dbReference type="PANTHER" id="PTHR42709">
    <property type="entry name" value="ALKALINE PHOSPHATASE LIKE PROTEIN"/>
    <property type="match status" value="1"/>
</dbReference>
<protein>
    <submittedName>
        <fullName evidence="3">Inner membrane protein yohD</fullName>
    </submittedName>
</protein>
<keyword evidence="1" id="KW-1133">Transmembrane helix</keyword>
<feature type="transmembrane region" description="Helical" evidence="1">
    <location>
        <begin position="46"/>
        <end position="69"/>
    </location>
</feature>
<evidence type="ECO:0000313" key="3">
    <source>
        <dbReference type="EMBL" id="SUC31644.1"/>
    </source>
</evidence>
<dbReference type="InterPro" id="IPR032816">
    <property type="entry name" value="VTT_dom"/>
</dbReference>
<accession>A0A379FS45</accession>
<dbReference type="AlphaFoldDB" id="A0A379FS45"/>
<feature type="domain" description="VTT" evidence="2">
    <location>
        <begin position="25"/>
        <end position="145"/>
    </location>
</feature>
<proteinExistence type="predicted"/>
<organism evidence="3 4">
    <name type="scientific">Providencia rettgeri</name>
    <dbReference type="NCBI Taxonomy" id="587"/>
    <lineage>
        <taxon>Bacteria</taxon>
        <taxon>Pseudomonadati</taxon>
        <taxon>Pseudomonadota</taxon>
        <taxon>Gammaproteobacteria</taxon>
        <taxon>Enterobacterales</taxon>
        <taxon>Morganellaceae</taxon>
        <taxon>Providencia</taxon>
    </lineage>
</organism>
<evidence type="ECO:0000259" key="2">
    <source>
        <dbReference type="Pfam" id="PF09335"/>
    </source>
</evidence>
<dbReference type="EMBL" id="UGTZ01000001">
    <property type="protein sequence ID" value="SUC31644.1"/>
    <property type="molecule type" value="Genomic_DNA"/>
</dbReference>
<dbReference type="GO" id="GO:0005886">
    <property type="term" value="C:plasma membrane"/>
    <property type="evidence" value="ECO:0007669"/>
    <property type="project" value="UniProtKB-ARBA"/>
</dbReference>
<dbReference type="InterPro" id="IPR051311">
    <property type="entry name" value="DedA_domain"/>
</dbReference>
<dbReference type="RefSeq" id="WP_115167347.1">
    <property type="nucleotide sequence ID" value="NZ_CP077317.1"/>
</dbReference>
<feature type="transmembrane region" description="Helical" evidence="1">
    <location>
        <begin position="125"/>
        <end position="146"/>
    </location>
</feature>
<feature type="transmembrane region" description="Helical" evidence="1">
    <location>
        <begin position="12"/>
        <end position="34"/>
    </location>
</feature>
<reference evidence="3 4" key="1">
    <citation type="submission" date="2018-06" db="EMBL/GenBank/DDBJ databases">
        <authorList>
            <consortium name="Pathogen Informatics"/>
            <person name="Doyle S."/>
        </authorList>
    </citation>
    <scope>NUCLEOTIDE SEQUENCE [LARGE SCALE GENOMIC DNA]</scope>
    <source>
        <strain evidence="3 4">NCTC11801</strain>
    </source>
</reference>
<dbReference type="PANTHER" id="PTHR42709:SF2">
    <property type="entry name" value="INNER MEMBRANE PROTEIN YOHD"/>
    <property type="match status" value="1"/>
</dbReference>
<name>A0A379FS45_PRORE</name>